<accession>A0ABN0Z8L6</accession>
<evidence type="ECO:0000313" key="3">
    <source>
        <dbReference type="Proteomes" id="UP001500879"/>
    </source>
</evidence>
<name>A0ABN0Z8L6_9ACTN</name>
<comment type="caution">
    <text evidence="2">The sequence shown here is derived from an EMBL/GenBank/DDBJ whole genome shotgun (WGS) entry which is preliminary data.</text>
</comment>
<organism evidence="2 3">
    <name type="scientific">Streptomyces luteireticuli</name>
    <dbReference type="NCBI Taxonomy" id="173858"/>
    <lineage>
        <taxon>Bacteria</taxon>
        <taxon>Bacillati</taxon>
        <taxon>Actinomycetota</taxon>
        <taxon>Actinomycetes</taxon>
        <taxon>Kitasatosporales</taxon>
        <taxon>Streptomycetaceae</taxon>
        <taxon>Streptomyces</taxon>
    </lineage>
</organism>
<feature type="compositionally biased region" description="Low complexity" evidence="1">
    <location>
        <begin position="14"/>
        <end position="24"/>
    </location>
</feature>
<reference evidence="2 3" key="1">
    <citation type="journal article" date="2019" name="Int. J. Syst. Evol. Microbiol.">
        <title>The Global Catalogue of Microorganisms (GCM) 10K type strain sequencing project: providing services to taxonomists for standard genome sequencing and annotation.</title>
        <authorList>
            <consortium name="The Broad Institute Genomics Platform"/>
            <consortium name="The Broad Institute Genome Sequencing Center for Infectious Disease"/>
            <person name="Wu L."/>
            <person name="Ma J."/>
        </authorList>
    </citation>
    <scope>NUCLEOTIDE SEQUENCE [LARGE SCALE GENOMIC DNA]</scope>
    <source>
        <strain evidence="2 3">JCM 4788</strain>
    </source>
</reference>
<evidence type="ECO:0000313" key="2">
    <source>
        <dbReference type="EMBL" id="GAA0438679.1"/>
    </source>
</evidence>
<protein>
    <submittedName>
        <fullName evidence="2">Uncharacterized protein</fullName>
    </submittedName>
</protein>
<proteinExistence type="predicted"/>
<feature type="region of interest" description="Disordered" evidence="1">
    <location>
        <begin position="1"/>
        <end position="24"/>
    </location>
</feature>
<dbReference type="Proteomes" id="UP001500879">
    <property type="component" value="Unassembled WGS sequence"/>
</dbReference>
<evidence type="ECO:0000256" key="1">
    <source>
        <dbReference type="SAM" id="MobiDB-lite"/>
    </source>
</evidence>
<gene>
    <name evidence="2" type="ORF">GCM10010357_70160</name>
</gene>
<dbReference type="EMBL" id="BAAABX010000091">
    <property type="protein sequence ID" value="GAA0438679.1"/>
    <property type="molecule type" value="Genomic_DNA"/>
</dbReference>
<keyword evidence="3" id="KW-1185">Reference proteome</keyword>
<feature type="compositionally biased region" description="Basic residues" evidence="1">
    <location>
        <begin position="1"/>
        <end position="10"/>
    </location>
</feature>
<sequence length="133" mass="15125">MFWHKRKLVRQRQEPAAPAAARSVPESFEVPTDLRVDRTTASFMAFPHPGPLVISETTVTCRQCGAEREWMMIKAGEGVFIRCRCTFTWPEPRMTPQQFDDLMGPVTDVAPDFHHALRSMGYDGTFSGTYLTE</sequence>